<evidence type="ECO:0000256" key="1">
    <source>
        <dbReference type="ARBA" id="ARBA00022574"/>
    </source>
</evidence>
<accession>A0A0F7ZQP1</accession>
<dbReference type="PROSITE" id="PS50294">
    <property type="entry name" value="WD_REPEATS_REGION"/>
    <property type="match status" value="4"/>
</dbReference>
<dbReference type="PANTHER" id="PTHR19848:SF8">
    <property type="entry name" value="F-BOX AND WD REPEAT DOMAIN CONTAINING 7"/>
    <property type="match status" value="1"/>
</dbReference>
<evidence type="ECO:0000313" key="5">
    <source>
        <dbReference type="EMBL" id="KJZ68203.1"/>
    </source>
</evidence>
<dbReference type="Proteomes" id="UP000054481">
    <property type="component" value="Unassembled WGS sequence"/>
</dbReference>
<feature type="repeat" description="WD" evidence="3">
    <location>
        <begin position="58"/>
        <end position="99"/>
    </location>
</feature>
<dbReference type="GO" id="GO:0005634">
    <property type="term" value="C:nucleus"/>
    <property type="evidence" value="ECO:0007669"/>
    <property type="project" value="InterPro"/>
</dbReference>
<evidence type="ECO:0000313" key="6">
    <source>
        <dbReference type="Proteomes" id="UP000054481"/>
    </source>
</evidence>
<dbReference type="GO" id="GO:0006355">
    <property type="term" value="P:regulation of DNA-templated transcription"/>
    <property type="evidence" value="ECO:0007669"/>
    <property type="project" value="InterPro"/>
</dbReference>
<dbReference type="GO" id="GO:0007623">
    <property type="term" value="P:circadian rhythm"/>
    <property type="evidence" value="ECO:0007669"/>
    <property type="project" value="InterPro"/>
</dbReference>
<gene>
    <name evidence="5" type="ORF">HIM_12409</name>
</gene>
<dbReference type="GO" id="GO:0005737">
    <property type="term" value="C:cytoplasm"/>
    <property type="evidence" value="ECO:0007669"/>
    <property type="project" value="InterPro"/>
</dbReference>
<dbReference type="PROSITE" id="PS50082">
    <property type="entry name" value="WD_REPEATS_2"/>
    <property type="match status" value="4"/>
</dbReference>
<feature type="coiled-coil region" evidence="4">
    <location>
        <begin position="310"/>
        <end position="337"/>
    </location>
</feature>
<dbReference type="PROSITE" id="PS00678">
    <property type="entry name" value="WD_REPEATS_1"/>
    <property type="match status" value="1"/>
</dbReference>
<dbReference type="CDD" id="cd00200">
    <property type="entry name" value="WD40"/>
    <property type="match status" value="1"/>
</dbReference>
<dbReference type="InterPro" id="IPR015943">
    <property type="entry name" value="WD40/YVTN_repeat-like_dom_sf"/>
</dbReference>
<dbReference type="AlphaFoldDB" id="A0A0F7ZQP1"/>
<dbReference type="InterPro" id="IPR018554">
    <property type="entry name" value="FRQ"/>
</dbReference>
<dbReference type="InterPro" id="IPR036322">
    <property type="entry name" value="WD40_repeat_dom_sf"/>
</dbReference>
<dbReference type="PRINTS" id="PR00320">
    <property type="entry name" value="GPROTEINBRPT"/>
</dbReference>
<dbReference type="SUPFAM" id="SSF50978">
    <property type="entry name" value="WD40 repeat-like"/>
    <property type="match status" value="1"/>
</dbReference>
<dbReference type="Pfam" id="PF09421">
    <property type="entry name" value="FRQ"/>
    <property type="match status" value="1"/>
</dbReference>
<protein>
    <submittedName>
        <fullName evidence="5">Uncharacterized protein</fullName>
    </submittedName>
</protein>
<dbReference type="InterPro" id="IPR020472">
    <property type="entry name" value="WD40_PAC1"/>
</dbReference>
<dbReference type="InterPro" id="IPR001680">
    <property type="entry name" value="WD40_rpt"/>
</dbReference>
<name>A0A0F7ZQP1_9HYPO</name>
<dbReference type="EMBL" id="KQ030981">
    <property type="protein sequence ID" value="KJZ68203.1"/>
    <property type="molecule type" value="Genomic_DNA"/>
</dbReference>
<dbReference type="OrthoDB" id="4925040at2759"/>
<keyword evidence="2" id="KW-0677">Repeat</keyword>
<dbReference type="PANTHER" id="PTHR19848">
    <property type="entry name" value="WD40 REPEAT PROTEIN"/>
    <property type="match status" value="1"/>
</dbReference>
<dbReference type="SMART" id="SM00320">
    <property type="entry name" value="WD40"/>
    <property type="match status" value="5"/>
</dbReference>
<evidence type="ECO:0000256" key="2">
    <source>
        <dbReference type="ARBA" id="ARBA00022737"/>
    </source>
</evidence>
<keyword evidence="6" id="KW-1185">Reference proteome</keyword>
<dbReference type="Gene3D" id="2.130.10.10">
    <property type="entry name" value="YVTN repeat-like/Quinoprotein amine dehydrogenase"/>
    <property type="match status" value="2"/>
</dbReference>
<keyword evidence="1 3" id="KW-0853">WD repeat</keyword>
<evidence type="ECO:0000256" key="4">
    <source>
        <dbReference type="SAM" id="Coils"/>
    </source>
</evidence>
<dbReference type="InterPro" id="IPR019775">
    <property type="entry name" value="WD40_repeat_CS"/>
</dbReference>
<feature type="repeat" description="WD" evidence="3">
    <location>
        <begin position="100"/>
        <end position="141"/>
    </location>
</feature>
<organism evidence="5 6">
    <name type="scientific">Hirsutella minnesotensis 3608</name>
    <dbReference type="NCBI Taxonomy" id="1043627"/>
    <lineage>
        <taxon>Eukaryota</taxon>
        <taxon>Fungi</taxon>
        <taxon>Dikarya</taxon>
        <taxon>Ascomycota</taxon>
        <taxon>Pezizomycotina</taxon>
        <taxon>Sordariomycetes</taxon>
        <taxon>Hypocreomycetidae</taxon>
        <taxon>Hypocreales</taxon>
        <taxon>Ophiocordycipitaceae</taxon>
        <taxon>Hirsutella</taxon>
    </lineage>
</organism>
<reference evidence="5 6" key="1">
    <citation type="journal article" date="2014" name="Genome Biol. Evol.">
        <title>Comparative genomics and transcriptomics analyses reveal divergent lifestyle features of nematode endoparasitic fungus Hirsutella minnesotensis.</title>
        <authorList>
            <person name="Lai Y."/>
            <person name="Liu K."/>
            <person name="Zhang X."/>
            <person name="Zhang X."/>
            <person name="Li K."/>
            <person name="Wang N."/>
            <person name="Shu C."/>
            <person name="Wu Y."/>
            <person name="Wang C."/>
            <person name="Bushley K.E."/>
            <person name="Xiang M."/>
            <person name="Liu X."/>
        </authorList>
    </citation>
    <scope>NUCLEOTIDE SEQUENCE [LARGE SCALE GENOMIC DNA]</scope>
    <source>
        <strain evidence="5 6">3608</strain>
    </source>
</reference>
<evidence type="ECO:0000256" key="3">
    <source>
        <dbReference type="PROSITE-ProRule" id="PRU00221"/>
    </source>
</evidence>
<dbReference type="Pfam" id="PF00400">
    <property type="entry name" value="WD40"/>
    <property type="match status" value="5"/>
</dbReference>
<sequence length="513" mass="55457">MSADTRRHWDAHRQTLEGHGFSVSAVAFSPDGKTLASASGDRTVRLWDPATGAHRQTLEGHGGGVWAVACSPDGKTLASASHDRTVLFWDPATGAHRQTLEGHGGGVWAVACSPDGKTLASASHDRTVLFWDPATGAHRQTLEGHGDGVSAVAFSPDGKTLASASDDRTVRLWDAATGAHWQTLEGHGGEGTAVAFSPDGRYLTTNFGSLRLSFTSALSDQHRDEHPTVHSLVPRNTDTPCAVAKHDGLPWNTTQSGPTSAVDLAIPCRHSCTVDIPTFTAGMGFVERKEPYDFNNISKRSGLQPRSSIIDEYRNVIDDLTLQIHKLKDELKRYKQKGPSRLRTEELFEIKIHGLPKRKKLELEATLREFTTGPGDSSNCSSSSQKKSAQHANRSDFCSGSCPGSNHQSSASGCNAPPADSAYASMTAGADPSRARLERSSFGPRTKIERKAVDYLSDTPIFPREVTVVYLVDVMVVVLRLVDLTKKTVQRRKPIGEGCLVSFSKHGRGVEVF</sequence>
<keyword evidence="4" id="KW-0175">Coiled coil</keyword>
<feature type="repeat" description="WD" evidence="3">
    <location>
        <begin position="16"/>
        <end position="57"/>
    </location>
</feature>
<feature type="repeat" description="WD" evidence="3">
    <location>
        <begin position="142"/>
        <end position="183"/>
    </location>
</feature>
<proteinExistence type="predicted"/>